<evidence type="ECO:0000256" key="3">
    <source>
        <dbReference type="ARBA" id="ARBA00011253"/>
    </source>
</evidence>
<sequence>MSHKHIYYSDKSDDEEFEYRRVMLAKDIAKLVPKTHLMTLGIQQSQGWIHYMILEPEPHILLFQHTPPKKPKE</sequence>
<dbReference type="Gene3D" id="3.30.170.10">
    <property type="entry name" value="Cyclin-dependent kinase, regulatory subunit"/>
    <property type="match status" value="1"/>
</dbReference>
<evidence type="ECO:0000256" key="2">
    <source>
        <dbReference type="ARBA" id="ARBA00007782"/>
    </source>
</evidence>
<reference evidence="7" key="2">
    <citation type="submission" date="2025-09" db="UniProtKB">
        <authorList>
            <consortium name="Ensembl"/>
        </authorList>
    </citation>
    <scope>IDENTIFICATION</scope>
</reference>
<dbReference type="OMA" id="HYMILEP"/>
<evidence type="ECO:0000313" key="8">
    <source>
        <dbReference type="Proteomes" id="UP000233040"/>
    </source>
</evidence>
<accession>A0A2K5QQX5</accession>
<dbReference type="STRING" id="9516.ENSCCAP00000018299"/>
<comment type="function">
    <text evidence="1 6">Binds to the catalytic subunit of the cyclin dependent kinases and is essential for their biological function.</text>
</comment>
<dbReference type="PRINTS" id="PR00296">
    <property type="entry name" value="CYCLINKINASE"/>
</dbReference>
<evidence type="ECO:0000256" key="6">
    <source>
        <dbReference type="RuleBase" id="RU311113"/>
    </source>
</evidence>
<dbReference type="GO" id="GO:0051301">
    <property type="term" value="P:cell division"/>
    <property type="evidence" value="ECO:0007669"/>
    <property type="project" value="UniProtKB-UniRule"/>
</dbReference>
<keyword evidence="8" id="KW-1185">Reference proteome</keyword>
<evidence type="ECO:0000313" key="7">
    <source>
        <dbReference type="Ensembl" id="ENSCCAP00000018299.1"/>
    </source>
</evidence>
<dbReference type="AlphaFoldDB" id="A0A2K5QQX5"/>
<evidence type="ECO:0000256" key="1">
    <source>
        <dbReference type="ARBA" id="ARBA00002449"/>
    </source>
</evidence>
<dbReference type="GO" id="GO:0016538">
    <property type="term" value="F:cyclin-dependent protein serine/threonine kinase regulator activity"/>
    <property type="evidence" value="ECO:0007669"/>
    <property type="project" value="InterPro"/>
</dbReference>
<name>A0A2K5QQX5_CEBIM</name>
<comment type="similarity">
    <text evidence="2 6">Belongs to the CKS family.</text>
</comment>
<keyword evidence="5 6" id="KW-0131">Cell cycle</keyword>
<dbReference type="PANTHER" id="PTHR23415">
    <property type="entry name" value="CYCLIN-DEPENDENT KINASES REGULATORY SUBUNIT/60S RIBOSOME SUBUNIT BIOGENESIS PROTEIN NIP7"/>
    <property type="match status" value="1"/>
</dbReference>
<dbReference type="SMART" id="SM01084">
    <property type="entry name" value="CKS"/>
    <property type="match status" value="1"/>
</dbReference>
<organism evidence="7 8">
    <name type="scientific">Cebus imitator</name>
    <name type="common">Panamanian white-faced capuchin</name>
    <name type="synonym">Cebus capucinus imitator</name>
    <dbReference type="NCBI Taxonomy" id="2715852"/>
    <lineage>
        <taxon>Eukaryota</taxon>
        <taxon>Metazoa</taxon>
        <taxon>Chordata</taxon>
        <taxon>Craniata</taxon>
        <taxon>Vertebrata</taxon>
        <taxon>Euteleostomi</taxon>
        <taxon>Mammalia</taxon>
        <taxon>Eutheria</taxon>
        <taxon>Euarchontoglires</taxon>
        <taxon>Primates</taxon>
        <taxon>Haplorrhini</taxon>
        <taxon>Platyrrhini</taxon>
        <taxon>Cebidae</taxon>
        <taxon>Cebinae</taxon>
        <taxon>Cebus</taxon>
    </lineage>
</organism>
<dbReference type="GeneTree" id="ENSGT00950000182971"/>
<dbReference type="Proteomes" id="UP000233040">
    <property type="component" value="Unassembled WGS sequence"/>
</dbReference>
<dbReference type="InterPro" id="IPR000789">
    <property type="entry name" value="Cyclin-dep_kinase_reg-sub"/>
</dbReference>
<dbReference type="SUPFAM" id="SSF55637">
    <property type="entry name" value="Cell cycle regulatory proteins"/>
    <property type="match status" value="1"/>
</dbReference>
<evidence type="ECO:0000256" key="5">
    <source>
        <dbReference type="ARBA" id="ARBA00023306"/>
    </source>
</evidence>
<reference evidence="7" key="1">
    <citation type="submission" date="2025-08" db="UniProtKB">
        <authorList>
            <consortium name="Ensembl"/>
        </authorList>
    </citation>
    <scope>IDENTIFICATION</scope>
</reference>
<dbReference type="Pfam" id="PF01111">
    <property type="entry name" value="CKS"/>
    <property type="match status" value="1"/>
</dbReference>
<protein>
    <recommendedName>
        <fullName evidence="6">Cyclin-dependent kinases regulatory subunit</fullName>
    </recommendedName>
</protein>
<dbReference type="FunFam" id="3.30.170.10:FF:000001">
    <property type="entry name" value="Cyclin-dependent kinases regulatory subunit"/>
    <property type="match status" value="1"/>
</dbReference>
<dbReference type="Ensembl" id="ENSCCAT00000035772.1">
    <property type="protein sequence ID" value="ENSCCAP00000018299.1"/>
    <property type="gene ID" value="ENSCCAG00000026988.1"/>
</dbReference>
<comment type="subunit">
    <text evidence="3">Forms a homohexamer that can probably bind six kinase subunits.</text>
</comment>
<proteinExistence type="inferred from homology"/>
<evidence type="ECO:0000256" key="4">
    <source>
        <dbReference type="ARBA" id="ARBA00022618"/>
    </source>
</evidence>
<dbReference type="InterPro" id="IPR036858">
    <property type="entry name" value="Cyclin-dep_kinase_reg-sub_sf"/>
</dbReference>
<keyword evidence="4 6" id="KW-0132">Cell division</keyword>